<evidence type="ECO:0000313" key="1">
    <source>
        <dbReference type="EMBL" id="QHS78774.1"/>
    </source>
</evidence>
<protein>
    <submittedName>
        <fullName evidence="1">Uncharacterized protein</fullName>
    </submittedName>
</protein>
<reference evidence="1" key="1">
    <citation type="journal article" date="2020" name="Nature">
        <title>Giant virus diversity and host interactions through global metagenomics.</title>
        <authorList>
            <person name="Schulz F."/>
            <person name="Roux S."/>
            <person name="Paez-Espino D."/>
            <person name="Jungbluth S."/>
            <person name="Walsh D.A."/>
            <person name="Denef V.J."/>
            <person name="McMahon K.D."/>
            <person name="Konstantinidis K.T."/>
            <person name="Eloe-Fadrosh E.A."/>
            <person name="Kyrpides N.C."/>
            <person name="Woyke T."/>
        </authorList>
    </citation>
    <scope>NUCLEOTIDE SEQUENCE</scope>
    <source>
        <strain evidence="1">GVMAG-S-1024976-23</strain>
    </source>
</reference>
<dbReference type="EMBL" id="MN740603">
    <property type="protein sequence ID" value="QHS78774.1"/>
    <property type="molecule type" value="Genomic_DNA"/>
</dbReference>
<accession>A0A6C0AG59</accession>
<organism evidence="1">
    <name type="scientific">viral metagenome</name>
    <dbReference type="NCBI Taxonomy" id="1070528"/>
    <lineage>
        <taxon>unclassified sequences</taxon>
        <taxon>metagenomes</taxon>
        <taxon>organismal metagenomes</taxon>
    </lineage>
</organism>
<proteinExistence type="predicted"/>
<sequence>MKFCDICENLLVLSKSKSNDDIQYICRSCKKEFPCDDTVNTCVYQKNYGGNVDIYYEMYVNKYTKHDPTLPHLNNMQCANQDCITNQEGSNAKSDIIYIRYDESKMKYIYLCCNCDKAWIHPEYQKTVFIQQ</sequence>
<name>A0A6C0AG59_9ZZZZ</name>
<dbReference type="Gene3D" id="2.20.25.10">
    <property type="match status" value="2"/>
</dbReference>
<dbReference type="AlphaFoldDB" id="A0A6C0AG59"/>